<name>U6KL19_9EIME</name>
<dbReference type="Pfam" id="PF05064">
    <property type="entry name" value="Nsp1_C"/>
    <property type="match status" value="1"/>
</dbReference>
<evidence type="ECO:0000256" key="1">
    <source>
        <dbReference type="SAM" id="MobiDB-lite"/>
    </source>
</evidence>
<evidence type="ECO:0000313" key="4">
    <source>
        <dbReference type="Proteomes" id="UP000030744"/>
    </source>
</evidence>
<organism evidence="3 4">
    <name type="scientific">Eimeria mitis</name>
    <dbReference type="NCBI Taxonomy" id="44415"/>
    <lineage>
        <taxon>Eukaryota</taxon>
        <taxon>Sar</taxon>
        <taxon>Alveolata</taxon>
        <taxon>Apicomplexa</taxon>
        <taxon>Conoidasida</taxon>
        <taxon>Coccidia</taxon>
        <taxon>Eucoccidiorida</taxon>
        <taxon>Eimeriorina</taxon>
        <taxon>Eimeriidae</taxon>
        <taxon>Eimeria</taxon>
    </lineage>
</organism>
<feature type="compositionally biased region" description="Polar residues" evidence="1">
    <location>
        <begin position="394"/>
        <end position="404"/>
    </location>
</feature>
<proteinExistence type="predicted"/>
<dbReference type="OrthoDB" id="344345at2759"/>
<gene>
    <name evidence="3" type="ORF">EMH_0037350</name>
</gene>
<keyword evidence="4" id="KW-1185">Reference proteome</keyword>
<feature type="compositionally biased region" description="Low complexity" evidence="1">
    <location>
        <begin position="361"/>
        <end position="393"/>
    </location>
</feature>
<dbReference type="InterPro" id="IPR007758">
    <property type="entry name" value="Nucleoporin_NSP1_C"/>
</dbReference>
<feature type="compositionally biased region" description="Low complexity" evidence="1">
    <location>
        <begin position="405"/>
        <end position="422"/>
    </location>
</feature>
<dbReference type="RefSeq" id="XP_037878442.1">
    <property type="nucleotide sequence ID" value="XM_038022588.1"/>
</dbReference>
<feature type="compositionally biased region" description="Gly residues" evidence="1">
    <location>
        <begin position="310"/>
        <end position="321"/>
    </location>
</feature>
<evidence type="ECO:0000313" key="3">
    <source>
        <dbReference type="EMBL" id="CDJ36153.1"/>
    </source>
</evidence>
<protein>
    <recommendedName>
        <fullName evidence="2">Nucleoporin NSP1-like C-terminal domain-containing protein</fullName>
    </recommendedName>
</protein>
<reference evidence="3" key="2">
    <citation type="submission" date="2013-10" db="EMBL/GenBank/DDBJ databases">
        <authorList>
            <person name="Aslett M."/>
        </authorList>
    </citation>
    <scope>NUCLEOTIDE SEQUENCE [LARGE SCALE GENOMIC DNA]</scope>
    <source>
        <strain evidence="3">Houghton</strain>
    </source>
</reference>
<feature type="compositionally biased region" description="Low complexity" evidence="1">
    <location>
        <begin position="15"/>
        <end position="29"/>
    </location>
</feature>
<dbReference type="EMBL" id="HG735590">
    <property type="protein sequence ID" value="CDJ36153.1"/>
    <property type="molecule type" value="Genomic_DNA"/>
</dbReference>
<feature type="compositionally biased region" description="Low complexity" evidence="1">
    <location>
        <begin position="244"/>
        <end position="268"/>
    </location>
</feature>
<accession>U6KL19</accession>
<feature type="region of interest" description="Disordered" evidence="1">
    <location>
        <begin position="12"/>
        <end position="31"/>
    </location>
</feature>
<feature type="region of interest" description="Disordered" evidence="1">
    <location>
        <begin position="361"/>
        <end position="447"/>
    </location>
</feature>
<feature type="compositionally biased region" description="Polar residues" evidence="1">
    <location>
        <begin position="330"/>
        <end position="341"/>
    </location>
</feature>
<reference evidence="3" key="1">
    <citation type="submission" date="2013-10" db="EMBL/GenBank/DDBJ databases">
        <title>Genomic analysis of the causative agents of coccidiosis in chickens.</title>
        <authorList>
            <person name="Reid A.J."/>
            <person name="Blake D."/>
            <person name="Billington K."/>
            <person name="Browne H."/>
            <person name="Dunn M."/>
            <person name="Hung S."/>
            <person name="Kawahara F."/>
            <person name="Miranda-Saavedra D."/>
            <person name="Mourier T."/>
            <person name="Nagra H."/>
            <person name="Otto T.D."/>
            <person name="Rawlings N."/>
            <person name="Sanchez A."/>
            <person name="Sanders M."/>
            <person name="Subramaniam C."/>
            <person name="Tay Y."/>
            <person name="Dear P."/>
            <person name="Doerig C."/>
            <person name="Gruber A."/>
            <person name="Parkinson J."/>
            <person name="Shirley M."/>
            <person name="Wan K.L."/>
            <person name="Berriman M."/>
            <person name="Tomley F."/>
            <person name="Pain A."/>
        </authorList>
    </citation>
    <scope>NUCLEOTIDE SEQUENCE [LARGE SCALE GENOMIC DNA]</scope>
    <source>
        <strain evidence="3">Houghton</strain>
    </source>
</reference>
<dbReference type="Proteomes" id="UP000030744">
    <property type="component" value="Unassembled WGS sequence"/>
</dbReference>
<dbReference type="InterPro" id="IPR025574">
    <property type="entry name" value="Nucleoporin_FG_rpt"/>
</dbReference>
<dbReference type="GO" id="GO:0005643">
    <property type="term" value="C:nuclear pore"/>
    <property type="evidence" value="ECO:0007669"/>
    <property type="project" value="UniProtKB-ARBA"/>
</dbReference>
<dbReference type="Pfam" id="PF13634">
    <property type="entry name" value="Nucleoporin_FG"/>
    <property type="match status" value="2"/>
</dbReference>
<feature type="region of interest" description="Disordered" evidence="1">
    <location>
        <begin position="196"/>
        <end position="346"/>
    </location>
</feature>
<feature type="compositionally biased region" description="Polar residues" evidence="1">
    <location>
        <begin position="211"/>
        <end position="243"/>
    </location>
</feature>
<evidence type="ECO:0000259" key="2">
    <source>
        <dbReference type="Pfam" id="PF05064"/>
    </source>
</evidence>
<dbReference type="GeneID" id="60403981"/>
<sequence length="632" mass="60579">MLGGGESGLFGSMSGTNAATTGTPAASGTLFGSAGQAANAATTSSIFGNAATGSSLGTAAAAAPAAGGLAAPASLPKEGGLFGSTSSNSTLSGGGPFGSGAGMPSSSAGGLFGSSATSSLGSGANTASGSTGGLFGSAAAPAGNAQSAAQGGLFGGGASATPGLSDSTKSGLFGGTTATNKSNEIVKPGGLFGGLSTAGNTGDAPKGGLFGSSTPAPTTSGKPDSVSTGLFGSSSAAPETNQPAGGSLSGKSSSGTSVTGAATLPTGSASGGGTADASKGSGLFGSLGDATKPASGGGLFGTASGSVAGASGGSDGKGSGLFGTPAAASGATQQPQTVGQAGTTTGSSLFGFGVSGSSGSIGSLSSSTAKTSAETKSGQKGSEEASAPSSAVEQNTTGGHSQSLPGASPTSTAPNAAPPSGSLFGVKSGSSVEANPASAAGAGVRSAPALPPEEVALETMQHERMDDLLSNWERRLQRKVGQFDELAQEVAAVEASLITQSRALASIREEQQRVHRRQLFVGETIDMIEQQQNDLSNLLASIEGSLLARLSPQEQRTVCSTVEQSMSQRVLDIDAQMDELSAAIAQAARRSQPDPVAAISQVLAVHQAALESATQQCSKLEQCLKSLQRFVA</sequence>
<feature type="domain" description="Nucleoporin NSP1-like C-terminal" evidence="2">
    <location>
        <begin position="453"/>
        <end position="553"/>
    </location>
</feature>
<dbReference type="VEuPathDB" id="ToxoDB:EMH_0037350"/>
<dbReference type="AlphaFoldDB" id="U6KL19"/>